<proteinExistence type="predicted"/>
<dbReference type="RefSeq" id="WP_281780579.1">
    <property type="nucleotide sequence ID" value="NZ_AP027041.1"/>
</dbReference>
<evidence type="ECO:0000259" key="7">
    <source>
        <dbReference type="Pfam" id="PF06271"/>
    </source>
</evidence>
<dbReference type="Proteomes" id="UP001317822">
    <property type="component" value="Chromosome"/>
</dbReference>
<protein>
    <submittedName>
        <fullName evidence="8">RDD family protein</fullName>
    </submittedName>
</protein>
<keyword evidence="9" id="KW-1185">Reference proteome</keyword>
<evidence type="ECO:0000256" key="5">
    <source>
        <dbReference type="ARBA" id="ARBA00023136"/>
    </source>
</evidence>
<keyword evidence="4 6" id="KW-1133">Transmembrane helix</keyword>
<evidence type="ECO:0000256" key="2">
    <source>
        <dbReference type="ARBA" id="ARBA00022475"/>
    </source>
</evidence>
<comment type="subcellular location">
    <subcellularLocation>
        <location evidence="1">Cell membrane</location>
        <topology evidence="1">Multi-pass membrane protein</topology>
    </subcellularLocation>
</comment>
<feature type="transmembrane region" description="Helical" evidence="6">
    <location>
        <begin position="155"/>
        <end position="179"/>
    </location>
</feature>
<evidence type="ECO:0000313" key="9">
    <source>
        <dbReference type="Proteomes" id="UP001317822"/>
    </source>
</evidence>
<feature type="transmembrane region" description="Helical" evidence="6">
    <location>
        <begin position="96"/>
        <end position="121"/>
    </location>
</feature>
<dbReference type="EMBL" id="AP027041">
    <property type="protein sequence ID" value="BDU15045.1"/>
    <property type="molecule type" value="Genomic_DNA"/>
</dbReference>
<accession>A0ABM8D926</accession>
<evidence type="ECO:0000256" key="3">
    <source>
        <dbReference type="ARBA" id="ARBA00022692"/>
    </source>
</evidence>
<dbReference type="InterPro" id="IPR010432">
    <property type="entry name" value="RDD"/>
</dbReference>
<dbReference type="PANTHER" id="PTHR36115:SF4">
    <property type="entry name" value="MEMBRANE PROTEIN"/>
    <property type="match status" value="1"/>
</dbReference>
<feature type="domain" description="RDD" evidence="7">
    <location>
        <begin position="59"/>
        <end position="191"/>
    </location>
</feature>
<evidence type="ECO:0000313" key="8">
    <source>
        <dbReference type="EMBL" id="BDU15045.1"/>
    </source>
</evidence>
<sequence>MSSVPSNRPMRRVVDAHAAGRIETQVLEPNVSDTRNNPYAAPTATLIETSVDNPAQKAERTTRLLAALADGFIGIPLWLPLAFGAAMASAPDGNKMAGIALIAIGVIGLIALVVVQLVMLARHGQTIGKRWQRIRIVRSNGERIGFGRILGLRMIAPAVVGAIPFLGAIFSLANILWIFGEERRCLHDYFADTIVVNA</sequence>
<evidence type="ECO:0000256" key="6">
    <source>
        <dbReference type="SAM" id="Phobius"/>
    </source>
</evidence>
<feature type="transmembrane region" description="Helical" evidence="6">
    <location>
        <begin position="64"/>
        <end position="90"/>
    </location>
</feature>
<evidence type="ECO:0000256" key="1">
    <source>
        <dbReference type="ARBA" id="ARBA00004651"/>
    </source>
</evidence>
<keyword evidence="2" id="KW-1003">Cell membrane</keyword>
<evidence type="ECO:0000256" key="4">
    <source>
        <dbReference type="ARBA" id="ARBA00022989"/>
    </source>
</evidence>
<keyword evidence="5 6" id="KW-0472">Membrane</keyword>
<keyword evidence="3 6" id="KW-0812">Transmembrane</keyword>
<dbReference type="Pfam" id="PF06271">
    <property type="entry name" value="RDD"/>
    <property type="match status" value="1"/>
</dbReference>
<dbReference type="InterPro" id="IPR051791">
    <property type="entry name" value="Pra-immunoreactive"/>
</dbReference>
<gene>
    <name evidence="8" type="ORF">LA521A_02460</name>
</gene>
<reference evidence="8 9" key="1">
    <citation type="journal article" date="2023" name="Int. J. Syst. Evol. Microbiol.">
        <title>Physiological and genomic analyses of cobalamin (vitamin B12)-auxotrophy of Lysobacter auxotrophicus sp. nov., a methionine-auxotrophic chitinolytic bacterium isolated from chitin-treated soil.</title>
        <authorList>
            <person name="Saito A."/>
            <person name="Dohra H."/>
            <person name="Hamada M."/>
            <person name="Moriuchi R."/>
            <person name="Kotsuchibashi Y."/>
            <person name="Mori K."/>
        </authorList>
    </citation>
    <scope>NUCLEOTIDE SEQUENCE [LARGE SCALE GENOMIC DNA]</scope>
    <source>
        <strain evidence="8 9">5-21a</strain>
    </source>
</reference>
<dbReference type="PANTHER" id="PTHR36115">
    <property type="entry name" value="PROLINE-RICH ANTIGEN HOMOLOG-RELATED"/>
    <property type="match status" value="1"/>
</dbReference>
<name>A0ABM8D926_9GAMM</name>
<organism evidence="8 9">
    <name type="scientific">Lysobacter auxotrophicus</name>
    <dbReference type="NCBI Taxonomy" id="2992573"/>
    <lineage>
        <taxon>Bacteria</taxon>
        <taxon>Pseudomonadati</taxon>
        <taxon>Pseudomonadota</taxon>
        <taxon>Gammaproteobacteria</taxon>
        <taxon>Lysobacterales</taxon>
        <taxon>Lysobacteraceae</taxon>
        <taxon>Lysobacter</taxon>
    </lineage>
</organism>